<gene>
    <name evidence="1" type="ORF">CIHG_00557</name>
</gene>
<organism evidence="1 2">
    <name type="scientific">Coccidioides immitis H538.4</name>
    <dbReference type="NCBI Taxonomy" id="396776"/>
    <lineage>
        <taxon>Eukaryota</taxon>
        <taxon>Fungi</taxon>
        <taxon>Dikarya</taxon>
        <taxon>Ascomycota</taxon>
        <taxon>Pezizomycotina</taxon>
        <taxon>Eurotiomycetes</taxon>
        <taxon>Eurotiomycetidae</taxon>
        <taxon>Onygenales</taxon>
        <taxon>Onygenaceae</taxon>
        <taxon>Coccidioides</taxon>
    </lineage>
</organism>
<dbReference type="Proteomes" id="UP000054563">
    <property type="component" value="Unassembled WGS sequence"/>
</dbReference>
<dbReference type="VEuPathDB" id="FungiDB:CIHG_00557"/>
<reference evidence="2" key="1">
    <citation type="journal article" date="2010" name="Genome Res.">
        <title>Population genomic sequencing of Coccidioides fungi reveals recent hybridization and transposon control.</title>
        <authorList>
            <person name="Neafsey D.E."/>
            <person name="Barker B.M."/>
            <person name="Sharpton T.J."/>
            <person name="Stajich J.E."/>
            <person name="Park D.J."/>
            <person name="Whiston E."/>
            <person name="Hung C.-Y."/>
            <person name="McMahan C."/>
            <person name="White J."/>
            <person name="Sykes S."/>
            <person name="Heiman D."/>
            <person name="Young S."/>
            <person name="Zeng Q."/>
            <person name="Abouelleil A."/>
            <person name="Aftuck L."/>
            <person name="Bessette D."/>
            <person name="Brown A."/>
            <person name="FitzGerald M."/>
            <person name="Lui A."/>
            <person name="Macdonald J.P."/>
            <person name="Priest M."/>
            <person name="Orbach M.J."/>
            <person name="Galgiani J.N."/>
            <person name="Kirkland T.N."/>
            <person name="Cole G.T."/>
            <person name="Birren B.W."/>
            <person name="Henn M.R."/>
            <person name="Taylor J.W."/>
            <person name="Rounsley S.D."/>
        </authorList>
    </citation>
    <scope>NUCLEOTIDE SEQUENCE [LARGE SCALE GENOMIC DNA]</scope>
    <source>
        <strain evidence="2">H538.4</strain>
    </source>
</reference>
<protein>
    <submittedName>
        <fullName evidence="1">Uncharacterized protein</fullName>
    </submittedName>
</protein>
<sequence>MYKRRNESLIKVSPERVVKFYPLKIIAQQRKRNPATIISTQDPDSARLFTYLFTLSVCMSPLGKSRLRAPRSQPSSAQQPYSSLNHGSLKRFDGWPYRMLLSACRLNFFFYDFHYFHSTRSHLPPSTEKPFATLRSAPSHRPPRARPVVLRHSVGHFRPSGYI</sequence>
<evidence type="ECO:0000313" key="1">
    <source>
        <dbReference type="EMBL" id="KMU82775.1"/>
    </source>
</evidence>
<proteinExistence type="predicted"/>
<dbReference type="EMBL" id="DS016981">
    <property type="protein sequence ID" value="KMU82775.1"/>
    <property type="molecule type" value="Genomic_DNA"/>
</dbReference>
<evidence type="ECO:0000313" key="2">
    <source>
        <dbReference type="Proteomes" id="UP000054563"/>
    </source>
</evidence>
<accession>A0A0J8RC46</accession>
<dbReference type="AlphaFoldDB" id="A0A0J8RC46"/>
<name>A0A0J8RC46_COCIT</name>